<dbReference type="RefSeq" id="WP_338199249.1">
    <property type="nucleotide sequence ID" value="NZ_JAEKNR010000044.1"/>
</dbReference>
<keyword evidence="1" id="KW-1133">Transmembrane helix</keyword>
<feature type="transmembrane region" description="Helical" evidence="1">
    <location>
        <begin position="219"/>
        <end position="239"/>
    </location>
</feature>
<feature type="transmembrane region" description="Helical" evidence="1">
    <location>
        <begin position="74"/>
        <end position="92"/>
    </location>
</feature>
<dbReference type="Proteomes" id="UP000612893">
    <property type="component" value="Unassembled WGS sequence"/>
</dbReference>
<reference evidence="2" key="1">
    <citation type="submission" date="2020-10" db="EMBL/GenBank/DDBJ databases">
        <title>Ca. Dormibacterota MAGs.</title>
        <authorList>
            <person name="Montgomery K."/>
        </authorList>
    </citation>
    <scope>NUCLEOTIDE SEQUENCE [LARGE SCALE GENOMIC DNA]</scope>
    <source>
        <strain evidence="2">SC8812_S17_10</strain>
    </source>
</reference>
<keyword evidence="1" id="KW-0472">Membrane</keyword>
<keyword evidence="3" id="KW-1185">Reference proteome</keyword>
<gene>
    <name evidence="2" type="ORF">JF922_03825</name>
</gene>
<sequence length="280" mass="29767">MKLVWTLVALHLAVLFFGLAGMLVALPHPELWAANPLLVPFFTFGMSSGGASQMVLGAAAMAAFGVVTVGWRKTLVFFVAASLISLATELAGTTTGLPFGAYSYTAGLGYKVLGHVPFSVPLSWFYMGFACYLLAGRLASGWRCVALGAVLLAAWDLVLDPAMANGALRLQFWVWHQPGQYYGMPVQNLAGWVLVGLVFMAVSRLAWASDPRLTANEAWVPFTVYLANIVFGVVLALSAGLWPPVLAACIAGVLPAAWALRAGRRRSAPPPRLREATSAG</sequence>
<dbReference type="Pfam" id="PF04240">
    <property type="entry name" value="Caroten_synth"/>
    <property type="match status" value="1"/>
</dbReference>
<dbReference type="PANTHER" id="PTHR39419:SF1">
    <property type="entry name" value="SLL0814 PROTEIN"/>
    <property type="match status" value="1"/>
</dbReference>
<name>A0A934N1N2_9BACT</name>
<accession>A0A934N1N2</accession>
<feature type="transmembrane region" description="Helical" evidence="1">
    <location>
        <begin position="142"/>
        <end position="159"/>
    </location>
</feature>
<evidence type="ECO:0000256" key="1">
    <source>
        <dbReference type="SAM" id="Phobius"/>
    </source>
</evidence>
<protein>
    <submittedName>
        <fullName evidence="2">Carotenoid biosynthesis protein</fullName>
    </submittedName>
</protein>
<feature type="transmembrane region" description="Helical" evidence="1">
    <location>
        <begin position="189"/>
        <end position="207"/>
    </location>
</feature>
<feature type="transmembrane region" description="Helical" evidence="1">
    <location>
        <begin position="112"/>
        <end position="135"/>
    </location>
</feature>
<dbReference type="EMBL" id="JAEKNR010000044">
    <property type="protein sequence ID" value="MBJ7597200.1"/>
    <property type="molecule type" value="Genomic_DNA"/>
</dbReference>
<dbReference type="PANTHER" id="PTHR39419">
    <property type="entry name" value="SLL0814 PROTEIN"/>
    <property type="match status" value="1"/>
</dbReference>
<proteinExistence type="predicted"/>
<keyword evidence="1" id="KW-0812">Transmembrane</keyword>
<evidence type="ECO:0000313" key="2">
    <source>
        <dbReference type="EMBL" id="MBJ7597200.1"/>
    </source>
</evidence>
<evidence type="ECO:0000313" key="3">
    <source>
        <dbReference type="Proteomes" id="UP000612893"/>
    </source>
</evidence>
<organism evidence="2 3">
    <name type="scientific">Candidatus Nephthysia bennettiae</name>
    <dbReference type="NCBI Taxonomy" id="3127016"/>
    <lineage>
        <taxon>Bacteria</taxon>
        <taxon>Bacillati</taxon>
        <taxon>Candidatus Dormiibacterota</taxon>
        <taxon>Candidatus Dormibacteria</taxon>
        <taxon>Candidatus Dormibacterales</taxon>
        <taxon>Candidatus Dormibacteraceae</taxon>
        <taxon>Candidatus Nephthysia</taxon>
    </lineage>
</organism>
<feature type="transmembrane region" description="Helical" evidence="1">
    <location>
        <begin position="245"/>
        <end position="263"/>
    </location>
</feature>
<dbReference type="InterPro" id="IPR007354">
    <property type="entry name" value="CruF-like"/>
</dbReference>
<dbReference type="AlphaFoldDB" id="A0A934N1N2"/>
<comment type="caution">
    <text evidence="2">The sequence shown here is derived from an EMBL/GenBank/DDBJ whole genome shotgun (WGS) entry which is preliminary data.</text>
</comment>
<feature type="transmembrane region" description="Helical" evidence="1">
    <location>
        <begin position="41"/>
        <end position="67"/>
    </location>
</feature>